<dbReference type="Proteomes" id="UP000018936">
    <property type="component" value="Unassembled WGS sequence"/>
</dbReference>
<dbReference type="PROSITE" id="PS00232">
    <property type="entry name" value="CADHERIN_1"/>
    <property type="match status" value="1"/>
</dbReference>
<dbReference type="SUPFAM" id="SSF49313">
    <property type="entry name" value="Cadherin-like"/>
    <property type="match status" value="1"/>
</dbReference>
<dbReference type="OrthoDB" id="6252479at2759"/>
<dbReference type="InterPro" id="IPR015919">
    <property type="entry name" value="Cadherin-like_sf"/>
</dbReference>
<feature type="compositionally biased region" description="Polar residues" evidence="9">
    <location>
        <begin position="1"/>
        <end position="14"/>
    </location>
</feature>
<protein>
    <recommendedName>
        <fullName evidence="10">Cadherin domain-containing protein</fullName>
    </recommendedName>
</protein>
<feature type="domain" description="Cadherin" evidence="10">
    <location>
        <begin position="9"/>
        <end position="114"/>
    </location>
</feature>
<comment type="subcellular location">
    <subcellularLocation>
        <location evidence="1">Membrane</location>
        <topology evidence="1">Single-pass membrane protein</topology>
    </subcellularLocation>
</comment>
<dbReference type="EMBL" id="AZIM01101962">
    <property type="protein sequence ID" value="ETE55790.1"/>
    <property type="molecule type" value="Genomic_DNA"/>
</dbReference>
<dbReference type="SMART" id="SM00112">
    <property type="entry name" value="CA"/>
    <property type="match status" value="1"/>
</dbReference>
<keyword evidence="12" id="KW-1185">Reference proteome</keyword>
<evidence type="ECO:0000256" key="4">
    <source>
        <dbReference type="ARBA" id="ARBA00022837"/>
    </source>
</evidence>
<proteinExistence type="predicted"/>
<reference evidence="11 12" key="1">
    <citation type="journal article" date="2013" name="Proc. Natl. Acad. Sci. U.S.A.">
        <title>The king cobra genome reveals dynamic gene evolution and adaptation in the snake venom system.</title>
        <authorList>
            <person name="Vonk F.J."/>
            <person name="Casewell N.R."/>
            <person name="Henkel C.V."/>
            <person name="Heimberg A.M."/>
            <person name="Jansen H.J."/>
            <person name="McCleary R.J."/>
            <person name="Kerkkamp H.M."/>
            <person name="Vos R.A."/>
            <person name="Guerreiro I."/>
            <person name="Calvete J.J."/>
            <person name="Wuster W."/>
            <person name="Woods A.E."/>
            <person name="Logan J.M."/>
            <person name="Harrison R.A."/>
            <person name="Castoe T.A."/>
            <person name="de Koning A.P."/>
            <person name="Pollock D.D."/>
            <person name="Yandell M."/>
            <person name="Calderon D."/>
            <person name="Renjifo C."/>
            <person name="Currier R.B."/>
            <person name="Salgado D."/>
            <person name="Pla D."/>
            <person name="Sanz L."/>
            <person name="Hyder A.S."/>
            <person name="Ribeiro J.M."/>
            <person name="Arntzen J.W."/>
            <person name="van den Thillart G.E."/>
            <person name="Boetzer M."/>
            <person name="Pirovano W."/>
            <person name="Dirks R.P."/>
            <person name="Spaink H.P."/>
            <person name="Duboule D."/>
            <person name="McGlinn E."/>
            <person name="Kini R.M."/>
            <person name="Richardson M.K."/>
        </authorList>
    </citation>
    <scope>NUCLEOTIDE SEQUENCE</scope>
    <source>
        <tissue evidence="11">Blood</tissue>
    </source>
</reference>
<evidence type="ECO:0000256" key="2">
    <source>
        <dbReference type="ARBA" id="ARBA00022692"/>
    </source>
</evidence>
<dbReference type="AlphaFoldDB" id="V8N0R2"/>
<comment type="caution">
    <text evidence="11">The sequence shown here is derived from an EMBL/GenBank/DDBJ whole genome shotgun (WGS) entry which is preliminary data.</text>
</comment>
<keyword evidence="7" id="KW-0325">Glycoprotein</keyword>
<keyword evidence="3" id="KW-0677">Repeat</keyword>
<accession>V8N0R2</accession>
<dbReference type="PROSITE" id="PS50268">
    <property type="entry name" value="CADHERIN_2"/>
    <property type="match status" value="1"/>
</dbReference>
<gene>
    <name evidence="11" type="ORF">L345_18502</name>
</gene>
<evidence type="ECO:0000256" key="8">
    <source>
        <dbReference type="PROSITE-ProRule" id="PRU00043"/>
    </source>
</evidence>
<keyword evidence="6" id="KW-0472">Membrane</keyword>
<dbReference type="CDD" id="cd11304">
    <property type="entry name" value="Cadherin_repeat"/>
    <property type="match status" value="1"/>
</dbReference>
<evidence type="ECO:0000256" key="5">
    <source>
        <dbReference type="ARBA" id="ARBA00022989"/>
    </source>
</evidence>
<feature type="non-terminal residue" evidence="11">
    <location>
        <position position="1"/>
    </location>
</feature>
<organism evidence="11 12">
    <name type="scientific">Ophiophagus hannah</name>
    <name type="common">King cobra</name>
    <name type="synonym">Naja hannah</name>
    <dbReference type="NCBI Taxonomy" id="8665"/>
    <lineage>
        <taxon>Eukaryota</taxon>
        <taxon>Metazoa</taxon>
        <taxon>Chordata</taxon>
        <taxon>Craniata</taxon>
        <taxon>Vertebrata</taxon>
        <taxon>Euteleostomi</taxon>
        <taxon>Lepidosauria</taxon>
        <taxon>Squamata</taxon>
        <taxon>Bifurcata</taxon>
        <taxon>Unidentata</taxon>
        <taxon>Episquamata</taxon>
        <taxon>Toxicofera</taxon>
        <taxon>Serpentes</taxon>
        <taxon>Colubroidea</taxon>
        <taxon>Elapidae</taxon>
        <taxon>Elapinae</taxon>
        <taxon>Ophiophagus</taxon>
    </lineage>
</organism>
<evidence type="ECO:0000256" key="6">
    <source>
        <dbReference type="ARBA" id="ARBA00023136"/>
    </source>
</evidence>
<evidence type="ECO:0000256" key="9">
    <source>
        <dbReference type="SAM" id="MobiDB-lite"/>
    </source>
</evidence>
<name>V8N0R2_OPHHA</name>
<dbReference type="Gene3D" id="2.60.40.60">
    <property type="entry name" value="Cadherins"/>
    <property type="match status" value="1"/>
</dbReference>
<dbReference type="InterPro" id="IPR002126">
    <property type="entry name" value="Cadherin-like_dom"/>
</dbReference>
<dbReference type="FunFam" id="2.60.40.60:FF:000129">
    <property type="entry name" value="protocadherin alpha-C2 isoform X1"/>
    <property type="match status" value="1"/>
</dbReference>
<feature type="region of interest" description="Disordered" evidence="9">
    <location>
        <begin position="1"/>
        <end position="20"/>
    </location>
</feature>
<dbReference type="GO" id="GO:0005509">
    <property type="term" value="F:calcium ion binding"/>
    <property type="evidence" value="ECO:0007669"/>
    <property type="project" value="UniProtKB-UniRule"/>
</dbReference>
<dbReference type="PANTHER" id="PTHR24028">
    <property type="entry name" value="CADHERIN-87A"/>
    <property type="match status" value="1"/>
</dbReference>
<evidence type="ECO:0000313" key="11">
    <source>
        <dbReference type="EMBL" id="ETE55790.1"/>
    </source>
</evidence>
<dbReference type="GO" id="GO:0007156">
    <property type="term" value="P:homophilic cell adhesion via plasma membrane adhesion molecules"/>
    <property type="evidence" value="ECO:0007669"/>
    <property type="project" value="InterPro"/>
</dbReference>
<keyword evidence="4 8" id="KW-0106">Calcium</keyword>
<sequence length="132" mass="14245">MNDNIPELSVNSLSVPLPEDSPPGTVVAIISASDRDSGNNGQISCFLWPIGVPFQLKSTFKNYYSLIVGAILDREQVNEYGMVLTVEDQGVPPLSSSLTLLVPISDINDNAPAFPQPPSYTVFVVKENNNPP</sequence>
<evidence type="ECO:0000256" key="3">
    <source>
        <dbReference type="ARBA" id="ARBA00022737"/>
    </source>
</evidence>
<evidence type="ECO:0000259" key="10">
    <source>
        <dbReference type="PROSITE" id="PS50268"/>
    </source>
</evidence>
<dbReference type="InterPro" id="IPR050174">
    <property type="entry name" value="Protocadherin/Cadherin-CA"/>
</dbReference>
<dbReference type="Pfam" id="PF00028">
    <property type="entry name" value="Cadherin"/>
    <property type="match status" value="1"/>
</dbReference>
<dbReference type="InterPro" id="IPR020894">
    <property type="entry name" value="Cadherin_CS"/>
</dbReference>
<dbReference type="PANTHER" id="PTHR24028:SF133">
    <property type="entry name" value="PROTOCADHERIN ALPHA-4"/>
    <property type="match status" value="1"/>
</dbReference>
<dbReference type="PRINTS" id="PR00205">
    <property type="entry name" value="CADHERIN"/>
</dbReference>
<dbReference type="GO" id="GO:0005886">
    <property type="term" value="C:plasma membrane"/>
    <property type="evidence" value="ECO:0007669"/>
    <property type="project" value="InterPro"/>
</dbReference>
<evidence type="ECO:0000256" key="7">
    <source>
        <dbReference type="ARBA" id="ARBA00023180"/>
    </source>
</evidence>
<keyword evidence="5" id="KW-1133">Transmembrane helix</keyword>
<evidence type="ECO:0000256" key="1">
    <source>
        <dbReference type="ARBA" id="ARBA00004167"/>
    </source>
</evidence>
<feature type="non-terminal residue" evidence="11">
    <location>
        <position position="132"/>
    </location>
</feature>
<evidence type="ECO:0000313" key="12">
    <source>
        <dbReference type="Proteomes" id="UP000018936"/>
    </source>
</evidence>
<keyword evidence="2" id="KW-0812">Transmembrane</keyword>